<protein>
    <submittedName>
        <fullName evidence="3">Uncharacterized protein</fullName>
    </submittedName>
</protein>
<evidence type="ECO:0000256" key="2">
    <source>
        <dbReference type="SAM" id="Phobius"/>
    </source>
</evidence>
<feature type="region of interest" description="Disordered" evidence="1">
    <location>
        <begin position="84"/>
        <end position="110"/>
    </location>
</feature>
<evidence type="ECO:0000313" key="3">
    <source>
        <dbReference type="EMBL" id="KAK9901284.1"/>
    </source>
</evidence>
<feature type="transmembrane region" description="Helical" evidence="2">
    <location>
        <begin position="372"/>
        <end position="390"/>
    </location>
</feature>
<feature type="transmembrane region" description="Helical" evidence="2">
    <location>
        <begin position="195"/>
        <end position="214"/>
    </location>
</feature>
<organism evidence="3 4">
    <name type="scientific">Coccomyxa subellipsoidea</name>
    <dbReference type="NCBI Taxonomy" id="248742"/>
    <lineage>
        <taxon>Eukaryota</taxon>
        <taxon>Viridiplantae</taxon>
        <taxon>Chlorophyta</taxon>
        <taxon>core chlorophytes</taxon>
        <taxon>Trebouxiophyceae</taxon>
        <taxon>Trebouxiophyceae incertae sedis</taxon>
        <taxon>Coccomyxaceae</taxon>
        <taxon>Coccomyxa</taxon>
    </lineage>
</organism>
<feature type="transmembrane region" description="Helical" evidence="2">
    <location>
        <begin position="335"/>
        <end position="351"/>
    </location>
</feature>
<feature type="transmembrane region" description="Helical" evidence="2">
    <location>
        <begin position="135"/>
        <end position="152"/>
    </location>
</feature>
<keyword evidence="2" id="KW-1133">Transmembrane helix</keyword>
<keyword evidence="4" id="KW-1185">Reference proteome</keyword>
<sequence>MMPVSVLNNHPQIYDRHVSNPYRSAILKGHVGGNYRNAALFQYRRRGVLVSSWKQEWGRSSPSLLRAATGSLGGDDEELFKRHSPKEADSTQASDNSTGHDDTEVSDEVAKQTRHMPLTAVGLLKDTVNILYKNFWPLILMFALTDLSMFVLHRVSHRITNEAAVRFLGGSITHESVGNLWFLSNNPEIANFQTGYQYLVAVFFLIVFPLNILIRSFASTVTILYAWKNAGEPNECPDLKPTFIPPVKRMWANMKCVWPKMRGAVPRVWFVDLLCAVRVLPLQCLSLLVLPLPWTLPRILALQLANPASVVEGWEGDEALKRSDEMTKVKGVKKALLWPYIGLIVGMRLVSMGRTPILSSIPGHIIKDVPEIPFIIYCTLMFLSVVLSRLQDVLPLAVFKKGKDRETAAEAQLAS</sequence>
<comment type="caution">
    <text evidence="3">The sequence shown here is derived from an EMBL/GenBank/DDBJ whole genome shotgun (WGS) entry which is preliminary data.</text>
</comment>
<accession>A0ABR2YB43</accession>
<keyword evidence="2" id="KW-0812">Transmembrane</keyword>
<evidence type="ECO:0000313" key="4">
    <source>
        <dbReference type="Proteomes" id="UP001491310"/>
    </source>
</evidence>
<gene>
    <name evidence="3" type="ORF">WJX75_004112</name>
</gene>
<reference evidence="3 4" key="1">
    <citation type="journal article" date="2024" name="Nat. Commun.">
        <title>Phylogenomics reveals the evolutionary origins of lichenization in chlorophyte algae.</title>
        <authorList>
            <person name="Puginier C."/>
            <person name="Libourel C."/>
            <person name="Otte J."/>
            <person name="Skaloud P."/>
            <person name="Haon M."/>
            <person name="Grisel S."/>
            <person name="Petersen M."/>
            <person name="Berrin J.G."/>
            <person name="Delaux P.M."/>
            <person name="Dal Grande F."/>
            <person name="Keller J."/>
        </authorList>
    </citation>
    <scope>NUCLEOTIDE SEQUENCE [LARGE SCALE GENOMIC DNA]</scope>
    <source>
        <strain evidence="3 4">SAG 216-7</strain>
    </source>
</reference>
<dbReference type="Proteomes" id="UP001491310">
    <property type="component" value="Unassembled WGS sequence"/>
</dbReference>
<evidence type="ECO:0000256" key="1">
    <source>
        <dbReference type="SAM" id="MobiDB-lite"/>
    </source>
</evidence>
<proteinExistence type="predicted"/>
<dbReference type="EMBL" id="JALJOT010000018">
    <property type="protein sequence ID" value="KAK9901284.1"/>
    <property type="molecule type" value="Genomic_DNA"/>
</dbReference>
<keyword evidence="2" id="KW-0472">Membrane</keyword>
<feature type="compositionally biased region" description="Basic and acidic residues" evidence="1">
    <location>
        <begin position="98"/>
        <end position="110"/>
    </location>
</feature>
<name>A0ABR2YB43_9CHLO</name>